<accession>A0A250X1T9</accession>
<evidence type="ECO:0000256" key="2">
    <source>
        <dbReference type="ARBA" id="ARBA00023180"/>
    </source>
</evidence>
<dbReference type="Gene3D" id="3.40.50.300">
    <property type="entry name" value="P-loop containing nucleotide triphosphate hydrolases"/>
    <property type="match status" value="1"/>
</dbReference>
<feature type="compositionally biased region" description="Polar residues" evidence="6">
    <location>
        <begin position="252"/>
        <end position="261"/>
    </location>
</feature>
<keyword evidence="1 5" id="KW-0808">Transferase</keyword>
<dbReference type="SUPFAM" id="SSF52540">
    <property type="entry name" value="P-loop containing nucleoside triphosphate hydrolases"/>
    <property type="match status" value="1"/>
</dbReference>
<comment type="caution">
    <text evidence="8">The sequence shown here is derived from an EMBL/GenBank/DDBJ whole genome shotgun (WGS) entry which is preliminary data.</text>
</comment>
<evidence type="ECO:0000256" key="4">
    <source>
        <dbReference type="PIRSR" id="PIRSR637359-2"/>
    </source>
</evidence>
<dbReference type="OrthoDB" id="10070062at2759"/>
<sequence length="464" mass="52835">MTWRGVHTACKSVRSSRGCAGHVNIMTLDVMLVIFLICTSFSRSDYSADFAGNEVAESECCYAANIPNISQFSLPVNMAFIIGAQKSGTTYLFDELVAKHPHIKARSKDGSSSFKFNSVKEPHLFNRMPLLWTHMMEYLKSYALAGSPQDRSLTFLDGTPDYMHIASSPCRLSKVFPDAKLIVVLRDPVQRALSQWNMIRTLSQKPPVKDFDLEVAGEIALLENHCCRLEESSDEEALEGDEAGLSDRSEPQQKSSKTLNPSARKRRNLSASHRRHLSTAWNDCFKCTFWCGNYTGPLRLSFKDIKPFKSRAPPNTCTQVFGPHAIVRRGFYAYQLEWWLHHFKPEQFLIIDHNELLDKSQTTLRRVVKFLGHDPELLQEPPEEVKKEIVLSHQPEKAAGKEWVLSTGGWSIPRNKSVDNQYAEAIHRLNEYYKPANERLRSLLNSVWPKSSGAQRDAAWRFLN</sequence>
<dbReference type="EMBL" id="BEGY01000021">
    <property type="protein sequence ID" value="GAX77038.1"/>
    <property type="molecule type" value="Genomic_DNA"/>
</dbReference>
<evidence type="ECO:0000256" key="6">
    <source>
        <dbReference type="SAM" id="MobiDB-lite"/>
    </source>
</evidence>
<comment type="similarity">
    <text evidence="5">Belongs to the sulfotransferase 1 family.</text>
</comment>
<evidence type="ECO:0000313" key="8">
    <source>
        <dbReference type="EMBL" id="GAX77038.1"/>
    </source>
</evidence>
<feature type="region of interest" description="Disordered" evidence="6">
    <location>
        <begin position="238"/>
        <end position="271"/>
    </location>
</feature>
<dbReference type="GO" id="GO:0008146">
    <property type="term" value="F:sulfotransferase activity"/>
    <property type="evidence" value="ECO:0007669"/>
    <property type="project" value="InterPro"/>
</dbReference>
<evidence type="ECO:0000256" key="3">
    <source>
        <dbReference type="PIRSR" id="PIRSR637359-1"/>
    </source>
</evidence>
<feature type="binding site" evidence="4">
    <location>
        <position position="194"/>
    </location>
    <ligand>
        <name>3'-phosphoadenylyl sulfate</name>
        <dbReference type="ChEBI" id="CHEBI:58339"/>
    </ligand>
</feature>
<evidence type="ECO:0000313" key="9">
    <source>
        <dbReference type="Proteomes" id="UP000232323"/>
    </source>
</evidence>
<evidence type="ECO:0000256" key="1">
    <source>
        <dbReference type="ARBA" id="ARBA00022679"/>
    </source>
</evidence>
<dbReference type="Pfam" id="PF00685">
    <property type="entry name" value="Sulfotransfer_1"/>
    <property type="match status" value="1"/>
</dbReference>
<gene>
    <name evidence="8" type="ORF">CEUSTIGMA_g4485.t1</name>
</gene>
<reference evidence="8 9" key="1">
    <citation type="submission" date="2017-08" db="EMBL/GenBank/DDBJ databases">
        <title>Acidophilic green algal genome provides insights into adaptation to an acidic environment.</title>
        <authorList>
            <person name="Hirooka S."/>
            <person name="Hirose Y."/>
            <person name="Kanesaki Y."/>
            <person name="Higuchi S."/>
            <person name="Fujiwara T."/>
            <person name="Onuma R."/>
            <person name="Era A."/>
            <person name="Ohbayashi R."/>
            <person name="Uzuka A."/>
            <person name="Nozaki H."/>
            <person name="Yoshikawa H."/>
            <person name="Miyagishima S.Y."/>
        </authorList>
    </citation>
    <scope>NUCLEOTIDE SEQUENCE [LARGE SCALE GENOMIC DNA]</scope>
    <source>
        <strain evidence="8 9">NIES-2499</strain>
    </source>
</reference>
<evidence type="ECO:0000259" key="7">
    <source>
        <dbReference type="Pfam" id="PF00685"/>
    </source>
</evidence>
<proteinExistence type="inferred from homology"/>
<feature type="domain" description="Sulfotransferase" evidence="7">
    <location>
        <begin position="79"/>
        <end position="211"/>
    </location>
</feature>
<dbReference type="InterPro" id="IPR027417">
    <property type="entry name" value="P-loop_NTPase"/>
</dbReference>
<dbReference type="Proteomes" id="UP000232323">
    <property type="component" value="Unassembled WGS sequence"/>
</dbReference>
<protein>
    <recommendedName>
        <fullName evidence="5">Sulfotransferase</fullName>
        <ecNumber evidence="5">2.8.2.-</ecNumber>
    </recommendedName>
</protein>
<dbReference type="AlphaFoldDB" id="A0A250X1T9"/>
<keyword evidence="9" id="KW-1185">Reference proteome</keyword>
<name>A0A250X1T9_9CHLO</name>
<feature type="binding site" evidence="4">
    <location>
        <position position="186"/>
    </location>
    <ligand>
        <name>3'-phosphoadenylyl sulfate</name>
        <dbReference type="ChEBI" id="CHEBI:58339"/>
    </ligand>
</feature>
<feature type="active site" description="For sulfotransferase activity" evidence="3">
    <location>
        <position position="86"/>
    </location>
</feature>
<dbReference type="EC" id="2.8.2.-" evidence="5"/>
<dbReference type="InterPro" id="IPR037359">
    <property type="entry name" value="NST/OST"/>
</dbReference>
<organism evidence="8 9">
    <name type="scientific">Chlamydomonas eustigma</name>
    <dbReference type="NCBI Taxonomy" id="1157962"/>
    <lineage>
        <taxon>Eukaryota</taxon>
        <taxon>Viridiplantae</taxon>
        <taxon>Chlorophyta</taxon>
        <taxon>core chlorophytes</taxon>
        <taxon>Chlorophyceae</taxon>
        <taxon>CS clade</taxon>
        <taxon>Chlamydomonadales</taxon>
        <taxon>Chlamydomonadaceae</taxon>
        <taxon>Chlamydomonas</taxon>
    </lineage>
</organism>
<dbReference type="PANTHER" id="PTHR10605">
    <property type="entry name" value="HEPARAN SULFATE SULFOTRANSFERASE"/>
    <property type="match status" value="1"/>
</dbReference>
<keyword evidence="2" id="KW-0325">Glycoprotein</keyword>
<evidence type="ECO:0000256" key="5">
    <source>
        <dbReference type="RuleBase" id="RU361155"/>
    </source>
</evidence>
<dbReference type="InterPro" id="IPR000863">
    <property type="entry name" value="Sulfotransferase_dom"/>
</dbReference>
<dbReference type="PANTHER" id="PTHR10605:SF56">
    <property type="entry name" value="BIFUNCTIONAL HEPARAN SULFATE N-DEACETYLASE_N-SULFOTRANSFERASE"/>
    <property type="match status" value="1"/>
</dbReference>